<gene>
    <name evidence="2" type="ORF">LPB136_04920</name>
</gene>
<feature type="transmembrane region" description="Helical" evidence="1">
    <location>
        <begin position="260"/>
        <end position="277"/>
    </location>
</feature>
<feature type="transmembrane region" description="Helical" evidence="1">
    <location>
        <begin position="78"/>
        <end position="102"/>
    </location>
</feature>
<dbReference type="STRING" id="1850252.LPB136_04920"/>
<evidence type="ECO:0000313" key="2">
    <source>
        <dbReference type="EMBL" id="APG64741.1"/>
    </source>
</evidence>
<organism evidence="2 3">
    <name type="scientific">Tenacibaculum todarodis</name>
    <dbReference type="NCBI Taxonomy" id="1850252"/>
    <lineage>
        <taxon>Bacteria</taxon>
        <taxon>Pseudomonadati</taxon>
        <taxon>Bacteroidota</taxon>
        <taxon>Flavobacteriia</taxon>
        <taxon>Flavobacteriales</taxon>
        <taxon>Flavobacteriaceae</taxon>
        <taxon>Tenacibaculum</taxon>
    </lineage>
</organism>
<feature type="transmembrane region" description="Helical" evidence="1">
    <location>
        <begin position="198"/>
        <end position="225"/>
    </location>
</feature>
<evidence type="ECO:0000256" key="1">
    <source>
        <dbReference type="SAM" id="Phobius"/>
    </source>
</evidence>
<name>A0A1L3JHX4_9FLAO</name>
<feature type="transmembrane region" description="Helical" evidence="1">
    <location>
        <begin position="133"/>
        <end position="163"/>
    </location>
</feature>
<keyword evidence="1" id="KW-0812">Transmembrane</keyword>
<accession>A0A1L3JHX4</accession>
<dbReference type="OrthoDB" id="1049480at2"/>
<reference evidence="2 3" key="1">
    <citation type="submission" date="2016-11" db="EMBL/GenBank/DDBJ databases">
        <title>Tenacibaculum sp. LPB0136, isolated from marine environment.</title>
        <authorList>
            <person name="Kim E."/>
            <person name="Yi H."/>
        </authorList>
    </citation>
    <scope>NUCLEOTIDE SEQUENCE [LARGE SCALE GENOMIC DNA]</scope>
    <source>
        <strain evidence="2 3">LPB0136</strain>
    </source>
</reference>
<protein>
    <recommendedName>
        <fullName evidence="4">Glycerophosphoryl diester phosphodiesterase membrane domain-containing protein</fullName>
    </recommendedName>
</protein>
<dbReference type="Proteomes" id="UP000181898">
    <property type="component" value="Chromosome"/>
</dbReference>
<feature type="transmembrane region" description="Helical" evidence="1">
    <location>
        <begin position="34"/>
        <end position="58"/>
    </location>
</feature>
<dbReference type="RefSeq" id="WP_072555066.1">
    <property type="nucleotide sequence ID" value="NZ_CP018155.1"/>
</dbReference>
<proteinExistence type="predicted"/>
<keyword evidence="3" id="KW-1185">Reference proteome</keyword>
<dbReference type="KEGG" id="ten:LPB136_04920"/>
<keyword evidence="1" id="KW-1133">Transmembrane helix</keyword>
<keyword evidence="1" id="KW-0472">Membrane</keyword>
<dbReference type="AlphaFoldDB" id="A0A1L3JHX4"/>
<dbReference type="EMBL" id="CP018155">
    <property type="protein sequence ID" value="APG64741.1"/>
    <property type="molecule type" value="Genomic_DNA"/>
</dbReference>
<evidence type="ECO:0008006" key="4">
    <source>
        <dbReference type="Google" id="ProtNLM"/>
    </source>
</evidence>
<sequence>MRNNNEYVEFKKERDLGAIITDTFKFFRLEWKPFFTTTFKIALIPILIALAGILYYSYEQSNLFSDVDWSNPNNAQTQYSGAGMVIATFVMFFSYLIAYIMINVAAMYYIKSYIDNEGKTNYEEIKQNVSNNLWAFVGLGFLVGIMVFVGMLFCVIPGIYVAIPLTLASSIYVFKGKEVMDAISYSFTFIKNHWWETFGVLIVVGLLIGVLGSIFSIPSIIYMLIKSMSGIGENDPMAIMSIFSDPIYLFLTVVSYVGRFLFYAVTLVSTVLIYFDINEQKYASGTIEQIDRLGE</sequence>
<evidence type="ECO:0000313" key="3">
    <source>
        <dbReference type="Proteomes" id="UP000181898"/>
    </source>
</evidence>